<dbReference type="EMBL" id="JAVRHZ010000007">
    <property type="protein sequence ID" value="MDT0556626.1"/>
    <property type="molecule type" value="Genomic_DNA"/>
</dbReference>
<dbReference type="Pfam" id="PF04402">
    <property type="entry name" value="SIMPL"/>
    <property type="match status" value="1"/>
</dbReference>
<reference evidence="2 3" key="1">
    <citation type="submission" date="2023-09" db="EMBL/GenBank/DDBJ databases">
        <authorList>
            <person name="Rey-Velasco X."/>
        </authorList>
    </citation>
    <scope>NUCLEOTIDE SEQUENCE [LARGE SCALE GENOMIC DNA]</scope>
    <source>
        <strain evidence="2 3">W242</strain>
    </source>
</reference>
<feature type="chain" id="PRO_5046117981" evidence="1">
    <location>
        <begin position="18"/>
        <end position="228"/>
    </location>
</feature>
<evidence type="ECO:0000313" key="2">
    <source>
        <dbReference type="EMBL" id="MDT0556626.1"/>
    </source>
</evidence>
<accession>A0ABU2YEL3</accession>
<feature type="signal peptide" evidence="1">
    <location>
        <begin position="1"/>
        <end position="17"/>
    </location>
</feature>
<evidence type="ECO:0000256" key="1">
    <source>
        <dbReference type="SAM" id="SignalP"/>
    </source>
</evidence>
<name>A0ABU2YEL3_9FLAO</name>
<dbReference type="PANTHER" id="PTHR34387">
    <property type="entry name" value="SLR1258 PROTEIN"/>
    <property type="match status" value="1"/>
</dbReference>
<dbReference type="InterPro" id="IPR052022">
    <property type="entry name" value="26kDa_periplasmic_antigen"/>
</dbReference>
<comment type="caution">
    <text evidence="2">The sequence shown here is derived from an EMBL/GenBank/DDBJ whole genome shotgun (WGS) entry which is preliminary data.</text>
</comment>
<organism evidence="2 3">
    <name type="scientific">Patiriisocius hiemis</name>
    <dbReference type="NCBI Taxonomy" id="3075604"/>
    <lineage>
        <taxon>Bacteria</taxon>
        <taxon>Pseudomonadati</taxon>
        <taxon>Bacteroidota</taxon>
        <taxon>Flavobacteriia</taxon>
        <taxon>Flavobacteriales</taxon>
        <taxon>Flavobacteriaceae</taxon>
        <taxon>Patiriisocius</taxon>
    </lineage>
</organism>
<keyword evidence="1" id="KW-0732">Signal</keyword>
<evidence type="ECO:0000313" key="3">
    <source>
        <dbReference type="Proteomes" id="UP001254488"/>
    </source>
</evidence>
<dbReference type="Gene3D" id="3.30.110.170">
    <property type="entry name" value="Protein of unknown function (DUF541), domain 1"/>
    <property type="match status" value="1"/>
</dbReference>
<protein>
    <submittedName>
        <fullName evidence="2">SIMPL domain-containing protein</fullName>
    </submittedName>
</protein>
<dbReference type="Proteomes" id="UP001254488">
    <property type="component" value="Unassembled WGS sequence"/>
</dbReference>
<dbReference type="Gene3D" id="3.30.70.2970">
    <property type="entry name" value="Protein of unknown function (DUF541), domain 2"/>
    <property type="match status" value="1"/>
</dbReference>
<dbReference type="PANTHER" id="PTHR34387:SF1">
    <property type="entry name" value="PERIPLASMIC IMMUNOGENIC PROTEIN"/>
    <property type="match status" value="1"/>
</dbReference>
<gene>
    <name evidence="2" type="ORF">RM538_11450</name>
</gene>
<dbReference type="RefSeq" id="WP_311333577.1">
    <property type="nucleotide sequence ID" value="NZ_JAVRHZ010000007.1"/>
</dbReference>
<proteinExistence type="predicted"/>
<sequence length="228" mass="25210">MKLLVSLLFLFSITMNAQNTPQNTVDVTGIGIVTVVPDQAKITVRNESTGKDAALVKQENDRVIGNVLSFLKEMKIEDKDVKTEYVRLNKNYDYNSKTYNYAANQTISIRLKDLDKYESLINGLVSTGINRIDGVSFSSSKKEALESQARKKAIANAKMKAEEYASVLNQTIGKAATISEFSFQTSNPYPKNRMVMGAMADSSSSEPQTLAAGEMEVRATVNVSFFLY</sequence>
<dbReference type="InterPro" id="IPR007497">
    <property type="entry name" value="SIMPL/DUF541"/>
</dbReference>
<keyword evidence="3" id="KW-1185">Reference proteome</keyword>